<dbReference type="AlphaFoldDB" id="A0AAV2STJ5"/>
<feature type="non-terminal residue" evidence="5">
    <location>
        <position position="101"/>
    </location>
</feature>
<evidence type="ECO:0000256" key="3">
    <source>
        <dbReference type="SAM" id="Phobius"/>
    </source>
</evidence>
<gene>
    <name evidence="5" type="ORF">MNOR_LOCUS39769</name>
</gene>
<evidence type="ECO:0000259" key="4">
    <source>
        <dbReference type="PROSITE" id="PS51670"/>
    </source>
</evidence>
<dbReference type="Pfam" id="PF01549">
    <property type="entry name" value="ShK"/>
    <property type="match status" value="1"/>
</dbReference>
<evidence type="ECO:0000313" key="5">
    <source>
        <dbReference type="EMBL" id="CAL4230794.1"/>
    </source>
</evidence>
<keyword evidence="3" id="KW-1133">Transmembrane helix</keyword>
<feature type="region of interest" description="Disordered" evidence="2">
    <location>
        <begin position="45"/>
        <end position="74"/>
    </location>
</feature>
<feature type="transmembrane region" description="Helical" evidence="3">
    <location>
        <begin position="81"/>
        <end position="100"/>
    </location>
</feature>
<dbReference type="Proteomes" id="UP001497623">
    <property type="component" value="Unassembled WGS sequence"/>
</dbReference>
<sequence>DACSDRIPNCNYDRYTCNSNDRVQENCKKSCGICETTQDRAEDRLVRTGNTPIPAQGTKKTNTNDIRTTTSPPTDSGMPHWVVYTLVGVFLLVILILVILN</sequence>
<accession>A0AAV2STJ5</accession>
<keyword evidence="3" id="KW-0812">Transmembrane</keyword>
<proteinExistence type="predicted"/>
<evidence type="ECO:0000256" key="1">
    <source>
        <dbReference type="PROSITE-ProRule" id="PRU01005"/>
    </source>
</evidence>
<comment type="caution">
    <text evidence="5">The sequence shown here is derived from an EMBL/GenBank/DDBJ whole genome shotgun (WGS) entry which is preliminary data.</text>
</comment>
<dbReference type="EMBL" id="CAXKWB010108670">
    <property type="protein sequence ID" value="CAL4230794.1"/>
    <property type="molecule type" value="Genomic_DNA"/>
</dbReference>
<comment type="caution">
    <text evidence="1">Lacks conserved residue(s) required for the propagation of feature annotation.</text>
</comment>
<dbReference type="InterPro" id="IPR003582">
    <property type="entry name" value="ShKT_dom"/>
</dbReference>
<name>A0AAV2STJ5_MEGNR</name>
<keyword evidence="6" id="KW-1185">Reference proteome</keyword>
<feature type="domain" description="ShKT" evidence="4">
    <location>
        <begin position="3"/>
        <end position="34"/>
    </location>
</feature>
<reference evidence="5 6" key="1">
    <citation type="submission" date="2024-05" db="EMBL/GenBank/DDBJ databases">
        <authorList>
            <person name="Wallberg A."/>
        </authorList>
    </citation>
    <scope>NUCLEOTIDE SEQUENCE [LARGE SCALE GENOMIC DNA]</scope>
</reference>
<feature type="non-terminal residue" evidence="5">
    <location>
        <position position="1"/>
    </location>
</feature>
<organism evidence="5 6">
    <name type="scientific">Meganyctiphanes norvegica</name>
    <name type="common">Northern krill</name>
    <name type="synonym">Thysanopoda norvegica</name>
    <dbReference type="NCBI Taxonomy" id="48144"/>
    <lineage>
        <taxon>Eukaryota</taxon>
        <taxon>Metazoa</taxon>
        <taxon>Ecdysozoa</taxon>
        <taxon>Arthropoda</taxon>
        <taxon>Crustacea</taxon>
        <taxon>Multicrustacea</taxon>
        <taxon>Malacostraca</taxon>
        <taxon>Eumalacostraca</taxon>
        <taxon>Eucarida</taxon>
        <taxon>Euphausiacea</taxon>
        <taxon>Euphausiidae</taxon>
        <taxon>Meganyctiphanes</taxon>
    </lineage>
</organism>
<evidence type="ECO:0000256" key="2">
    <source>
        <dbReference type="SAM" id="MobiDB-lite"/>
    </source>
</evidence>
<dbReference type="PROSITE" id="PS51670">
    <property type="entry name" value="SHKT"/>
    <property type="match status" value="1"/>
</dbReference>
<feature type="compositionally biased region" description="Polar residues" evidence="2">
    <location>
        <begin position="48"/>
        <end position="74"/>
    </location>
</feature>
<keyword evidence="3" id="KW-0472">Membrane</keyword>
<evidence type="ECO:0000313" key="6">
    <source>
        <dbReference type="Proteomes" id="UP001497623"/>
    </source>
</evidence>
<protein>
    <recommendedName>
        <fullName evidence="4">ShKT domain-containing protein</fullName>
    </recommendedName>
</protein>